<accession>A0A7L0WRP8</accession>
<protein>
    <submittedName>
        <fullName evidence="1">ENV1 protein</fullName>
    </submittedName>
</protein>
<dbReference type="EMBL" id="VXAV01009321">
    <property type="protein sequence ID" value="NXL92842.1"/>
    <property type="molecule type" value="Genomic_DNA"/>
</dbReference>
<dbReference type="Proteomes" id="UP000562322">
    <property type="component" value="Unassembled WGS sequence"/>
</dbReference>
<evidence type="ECO:0000313" key="2">
    <source>
        <dbReference type="Proteomes" id="UP000562322"/>
    </source>
</evidence>
<comment type="caution">
    <text evidence="1">The sequence shown here is derived from an EMBL/GenBank/DDBJ whole genome shotgun (WGS) entry which is preliminary data.</text>
</comment>
<dbReference type="InterPro" id="IPR018154">
    <property type="entry name" value="TLV/ENV_coat_polyprotein"/>
</dbReference>
<evidence type="ECO:0000313" key="1">
    <source>
        <dbReference type="EMBL" id="NXL92842.1"/>
    </source>
</evidence>
<dbReference type="OrthoDB" id="9306952at2759"/>
<organism evidence="1 2">
    <name type="scientific">Alectura lathami</name>
    <name type="common">Australian brush turkey</name>
    <dbReference type="NCBI Taxonomy" id="81907"/>
    <lineage>
        <taxon>Eukaryota</taxon>
        <taxon>Metazoa</taxon>
        <taxon>Chordata</taxon>
        <taxon>Craniata</taxon>
        <taxon>Vertebrata</taxon>
        <taxon>Euteleostomi</taxon>
        <taxon>Archelosauria</taxon>
        <taxon>Archosauria</taxon>
        <taxon>Dinosauria</taxon>
        <taxon>Saurischia</taxon>
        <taxon>Theropoda</taxon>
        <taxon>Coelurosauria</taxon>
        <taxon>Aves</taxon>
        <taxon>Neognathae</taxon>
        <taxon>Galloanserae</taxon>
        <taxon>Galliformes</taxon>
        <taxon>Megapodiidae</taxon>
        <taxon>Alectura</taxon>
    </lineage>
</organism>
<dbReference type="AlphaFoldDB" id="A0A7L0WRP8"/>
<proteinExistence type="predicted"/>
<gene>
    <name evidence="1" type="primary">Env1_3</name>
    <name evidence="1" type="ORF">ALELAT_R14760</name>
</gene>
<sequence length="83" mass="9478">MPSPIWQLLQASYQILNETSPNLTNLCWLCYDVRPPYYEAIVVNFTYELSKEQNPPQCEWAKKRGSRQGLTLQLVKGIGSCVG</sequence>
<dbReference type="Pfam" id="PF00429">
    <property type="entry name" value="TLV_coat"/>
    <property type="match status" value="1"/>
</dbReference>
<feature type="non-terminal residue" evidence="1">
    <location>
        <position position="1"/>
    </location>
</feature>
<name>A0A7L0WRP8_ALELA</name>
<keyword evidence="2" id="KW-1185">Reference proteome</keyword>
<reference evidence="1 2" key="1">
    <citation type="submission" date="2019-09" db="EMBL/GenBank/DDBJ databases">
        <title>Bird 10,000 Genomes (B10K) Project - Family phase.</title>
        <authorList>
            <person name="Zhang G."/>
        </authorList>
    </citation>
    <scope>NUCLEOTIDE SEQUENCE [LARGE SCALE GENOMIC DNA]</scope>
    <source>
        <strain evidence="1">B10K-DU-001-39</strain>
        <tissue evidence="1">Muscle</tissue>
    </source>
</reference>
<feature type="non-terminal residue" evidence="1">
    <location>
        <position position="83"/>
    </location>
</feature>